<dbReference type="PRINTS" id="PR00385">
    <property type="entry name" value="P450"/>
</dbReference>
<keyword evidence="8" id="KW-0503">Monooxygenase</keyword>
<dbReference type="InterPro" id="IPR002401">
    <property type="entry name" value="Cyt_P450_E_grp-I"/>
</dbReference>
<evidence type="ECO:0000256" key="1">
    <source>
        <dbReference type="ARBA" id="ARBA00001971"/>
    </source>
</evidence>
<dbReference type="InterPro" id="IPR017972">
    <property type="entry name" value="Cyt_P450_CS"/>
</dbReference>
<dbReference type="GO" id="GO:0004497">
    <property type="term" value="F:monooxygenase activity"/>
    <property type="evidence" value="ECO:0007669"/>
    <property type="project" value="UniProtKB-KW"/>
</dbReference>
<evidence type="ECO:0000256" key="6">
    <source>
        <dbReference type="ARBA" id="ARBA00023004"/>
    </source>
</evidence>
<evidence type="ECO:0000313" key="10">
    <source>
        <dbReference type="EMBL" id="RWA11207.1"/>
    </source>
</evidence>
<evidence type="ECO:0000313" key="11">
    <source>
        <dbReference type="Proteomes" id="UP000286045"/>
    </source>
</evidence>
<dbReference type="PROSITE" id="PS00086">
    <property type="entry name" value="CYTOCHROME_P450"/>
    <property type="match status" value="1"/>
</dbReference>
<keyword evidence="11" id="KW-1185">Reference proteome</keyword>
<proteinExistence type="inferred from homology"/>
<keyword evidence="9" id="KW-0812">Transmembrane</keyword>
<keyword evidence="9" id="KW-1133">Transmembrane helix</keyword>
<dbReference type="Pfam" id="PF00067">
    <property type="entry name" value="p450"/>
    <property type="match status" value="1"/>
</dbReference>
<evidence type="ECO:0000256" key="3">
    <source>
        <dbReference type="ARBA" id="ARBA00022617"/>
    </source>
</evidence>
<keyword evidence="6 7" id="KW-0408">Iron</keyword>
<keyword evidence="9" id="KW-0472">Membrane</keyword>
<evidence type="ECO:0000256" key="7">
    <source>
        <dbReference type="PIRSR" id="PIRSR602401-1"/>
    </source>
</evidence>
<dbReference type="InterPro" id="IPR036396">
    <property type="entry name" value="Cyt_P450_sf"/>
</dbReference>
<evidence type="ECO:0000256" key="2">
    <source>
        <dbReference type="ARBA" id="ARBA00010617"/>
    </source>
</evidence>
<evidence type="ECO:0000256" key="8">
    <source>
        <dbReference type="RuleBase" id="RU000461"/>
    </source>
</evidence>
<dbReference type="Gene3D" id="1.10.630.10">
    <property type="entry name" value="Cytochrome P450"/>
    <property type="match status" value="1"/>
</dbReference>
<keyword evidence="3 7" id="KW-0349">Heme</keyword>
<comment type="caution">
    <text evidence="10">The sequence shown here is derived from an EMBL/GenBank/DDBJ whole genome shotgun (WGS) entry which is preliminary data.</text>
</comment>
<dbReference type="GO" id="GO:0020037">
    <property type="term" value="F:heme binding"/>
    <property type="evidence" value="ECO:0007669"/>
    <property type="project" value="InterPro"/>
</dbReference>
<evidence type="ECO:0000256" key="5">
    <source>
        <dbReference type="ARBA" id="ARBA00023002"/>
    </source>
</evidence>
<name>A0A439D9X3_9PEZI</name>
<comment type="cofactor">
    <cofactor evidence="1 7">
        <name>heme</name>
        <dbReference type="ChEBI" id="CHEBI:30413"/>
    </cofactor>
</comment>
<dbReference type="SUPFAM" id="SSF48264">
    <property type="entry name" value="Cytochrome P450"/>
    <property type="match status" value="1"/>
</dbReference>
<dbReference type="GO" id="GO:0005506">
    <property type="term" value="F:iron ion binding"/>
    <property type="evidence" value="ECO:0007669"/>
    <property type="project" value="InterPro"/>
</dbReference>
<dbReference type="PRINTS" id="PR00463">
    <property type="entry name" value="EP450I"/>
</dbReference>
<evidence type="ECO:0008006" key="12">
    <source>
        <dbReference type="Google" id="ProtNLM"/>
    </source>
</evidence>
<dbReference type="PANTHER" id="PTHR24305:SF96">
    <property type="entry name" value="CYTOCHROME P450 MONOOXYGENASE STCB-RELATED"/>
    <property type="match status" value="1"/>
</dbReference>
<keyword evidence="4 7" id="KW-0479">Metal-binding</keyword>
<protein>
    <recommendedName>
        <fullName evidence="12">Cytochrome P450</fullName>
    </recommendedName>
</protein>
<organism evidence="10 11">
    <name type="scientific">Xylaria grammica</name>
    <dbReference type="NCBI Taxonomy" id="363999"/>
    <lineage>
        <taxon>Eukaryota</taxon>
        <taxon>Fungi</taxon>
        <taxon>Dikarya</taxon>
        <taxon>Ascomycota</taxon>
        <taxon>Pezizomycotina</taxon>
        <taxon>Sordariomycetes</taxon>
        <taxon>Xylariomycetidae</taxon>
        <taxon>Xylariales</taxon>
        <taxon>Xylariaceae</taxon>
        <taxon>Xylaria</taxon>
    </lineage>
</organism>
<dbReference type="CDD" id="cd11059">
    <property type="entry name" value="CYP_fungal"/>
    <property type="match status" value="1"/>
</dbReference>
<dbReference type="PANTHER" id="PTHR24305">
    <property type="entry name" value="CYTOCHROME P450"/>
    <property type="match status" value="1"/>
</dbReference>
<comment type="similarity">
    <text evidence="2 8">Belongs to the cytochrome P450 family.</text>
</comment>
<evidence type="ECO:0000256" key="9">
    <source>
        <dbReference type="SAM" id="Phobius"/>
    </source>
</evidence>
<accession>A0A439D9X3</accession>
<sequence length="496" mass="56164">MTALNYYGVRDIGPGQTASIVLAAFIFAVIIRHLLFDPLAKVPGPWYTKWTNVVFKTKSIKGVNPIYVDKLHEKYGPVVRVGPCEVDVADITAAKKIHRVKADFVKTGFYLGVGYRKENLVSTQDVDFHRRHRKLLSQPMSETSLKAMEPQIEEKVRLAIEKMGEEMKARKAVDVYKWWMFMTTDIIGQLTFGESFYALENGKADTYIKDLRKAGIISSIASQLTLLMPIIYHIPLPGFRGSLKMLADRLTVHASAKLQRLKDEMENKDEERPLLFSKLARGIIIDGESMTKTEMLNEAETYIIAGSDTTSNTLTFVTWALCEQPKLKDKLIRELETLPPNFTSEDLKYLPFLNNCITEGLRRFPVVPGGLPRYVPKEGADIAGYWLPGGSTVMTQTWSLHRNPEVFPNPDQYDPSRWENPTKEMKDSMMPFGGGSRICIGMHLAYIELRMGLAYFFRAFPHSRVSSLEGMSGNDMKQALYFIASPQNHRCLIEAA</sequence>
<dbReference type="InterPro" id="IPR001128">
    <property type="entry name" value="Cyt_P450"/>
</dbReference>
<reference evidence="10 11" key="1">
    <citation type="submission" date="2018-12" db="EMBL/GenBank/DDBJ databases">
        <title>Draft genome sequence of Xylaria grammica IHI A82.</title>
        <authorList>
            <person name="Buettner E."/>
            <person name="Kellner H."/>
        </authorList>
    </citation>
    <scope>NUCLEOTIDE SEQUENCE [LARGE SCALE GENOMIC DNA]</scope>
    <source>
        <strain evidence="10 11">IHI A82</strain>
    </source>
</reference>
<dbReference type="GO" id="GO:0016705">
    <property type="term" value="F:oxidoreductase activity, acting on paired donors, with incorporation or reduction of molecular oxygen"/>
    <property type="evidence" value="ECO:0007669"/>
    <property type="project" value="InterPro"/>
</dbReference>
<keyword evidence="5 8" id="KW-0560">Oxidoreductase</keyword>
<gene>
    <name evidence="10" type="ORF">EKO27_g3892</name>
</gene>
<dbReference type="EMBL" id="RYZI01000087">
    <property type="protein sequence ID" value="RWA11207.1"/>
    <property type="molecule type" value="Genomic_DNA"/>
</dbReference>
<dbReference type="STRING" id="363999.A0A439D9X3"/>
<evidence type="ECO:0000256" key="4">
    <source>
        <dbReference type="ARBA" id="ARBA00022723"/>
    </source>
</evidence>
<dbReference type="Proteomes" id="UP000286045">
    <property type="component" value="Unassembled WGS sequence"/>
</dbReference>
<feature type="transmembrane region" description="Helical" evidence="9">
    <location>
        <begin position="12"/>
        <end position="31"/>
    </location>
</feature>
<feature type="binding site" description="axial binding residue" evidence="7">
    <location>
        <position position="439"/>
    </location>
    <ligand>
        <name>heme</name>
        <dbReference type="ChEBI" id="CHEBI:30413"/>
    </ligand>
    <ligandPart>
        <name>Fe</name>
        <dbReference type="ChEBI" id="CHEBI:18248"/>
    </ligandPart>
</feature>
<dbReference type="InterPro" id="IPR050121">
    <property type="entry name" value="Cytochrome_P450_monoxygenase"/>
</dbReference>
<dbReference type="AlphaFoldDB" id="A0A439D9X3"/>